<name>A0A2G8JI51_STIJA</name>
<dbReference type="InterPro" id="IPR026652">
    <property type="entry name" value="CEP128"/>
</dbReference>
<proteinExistence type="predicted"/>
<reference evidence="3 4" key="1">
    <citation type="journal article" date="2017" name="PLoS Biol.">
        <title>The sea cucumber genome provides insights into morphological evolution and visceral regeneration.</title>
        <authorList>
            <person name="Zhang X."/>
            <person name="Sun L."/>
            <person name="Yuan J."/>
            <person name="Sun Y."/>
            <person name="Gao Y."/>
            <person name="Zhang L."/>
            <person name="Li S."/>
            <person name="Dai H."/>
            <person name="Hamel J.F."/>
            <person name="Liu C."/>
            <person name="Yu Y."/>
            <person name="Liu S."/>
            <person name="Lin W."/>
            <person name="Guo K."/>
            <person name="Jin S."/>
            <person name="Xu P."/>
            <person name="Storey K.B."/>
            <person name="Huan P."/>
            <person name="Zhang T."/>
            <person name="Zhou Y."/>
            <person name="Zhang J."/>
            <person name="Lin C."/>
            <person name="Li X."/>
            <person name="Xing L."/>
            <person name="Huo D."/>
            <person name="Sun M."/>
            <person name="Wang L."/>
            <person name="Mercier A."/>
            <person name="Li F."/>
            <person name="Yang H."/>
            <person name="Xiang J."/>
        </authorList>
    </citation>
    <scope>NUCLEOTIDE SEQUENCE [LARGE SCALE GENOMIC DNA]</scope>
    <source>
        <strain evidence="3">Shaxun</strain>
        <tissue evidence="3">Muscle</tissue>
    </source>
</reference>
<sequence>MFAPGRTLNRELEDKDKNQSKLLQQLQDMTETLAGSERQRKVALSRLEDLQTRLRDSSSVSESESIKVQEQSRQLEQSEKKRADLKSKAQDVIRQLKGKCKRLEKELESHQQSSSHSSERFENILRENENLKSQSSQVSHRMENLQKEMQDILEKRAEQDEQLNLKDVEISHLKSAKIELDQEVRDSRNFIDKVDAELRNQQAKLSSFNEERLKHEQEISSLKSYNQNLVKENKQLQEELSHYGSKQTEQLRLYSQEIGQRKDLEHRLRQSEVDSETSKEEASILTKKLNEEREAHEELLSRFKLECQNLKERDGRDIHDLTRKMKRERVESEAEIQALKIEVAEQRANCKSLRKQLDRCKDDFESRQEELTKIETENSKLKRRYDRMRASYEGQLQLNEVGDNRASHLNNQIQVLQETCDKQQIDYESCLRGIAKEVDALLAVICQESSEETLLLCKSPSKSQLEGHPDRWLADLRTKLQWAKEEIRSLILKRKKLKSELNRSRAEAEDNLQSHHLEKSMIESDFEKQEDILQQLAVSKRGKFDKITKITFFILHL</sequence>
<dbReference type="PANTHER" id="PTHR46657:SF1">
    <property type="entry name" value="CENTROSOMAL PROTEIN OF 128 KDA"/>
    <property type="match status" value="1"/>
</dbReference>
<protein>
    <submittedName>
        <fullName evidence="3">Putative centrosomal protein</fullName>
    </submittedName>
</protein>
<comment type="caution">
    <text evidence="3">The sequence shown here is derived from an EMBL/GenBank/DDBJ whole genome shotgun (WGS) entry which is preliminary data.</text>
</comment>
<evidence type="ECO:0000256" key="2">
    <source>
        <dbReference type="SAM" id="MobiDB-lite"/>
    </source>
</evidence>
<feature type="region of interest" description="Disordered" evidence="2">
    <location>
        <begin position="51"/>
        <end position="90"/>
    </location>
</feature>
<keyword evidence="4" id="KW-1185">Reference proteome</keyword>
<dbReference type="OrthoDB" id="10046318at2759"/>
<dbReference type="AlphaFoldDB" id="A0A2G8JI51"/>
<dbReference type="GO" id="GO:0005814">
    <property type="term" value="C:centriole"/>
    <property type="evidence" value="ECO:0007669"/>
    <property type="project" value="TreeGrafter"/>
</dbReference>
<feature type="compositionally biased region" description="Low complexity" evidence="2">
    <location>
        <begin position="57"/>
        <end position="72"/>
    </location>
</feature>
<organism evidence="3 4">
    <name type="scientific">Stichopus japonicus</name>
    <name type="common">Sea cucumber</name>
    <dbReference type="NCBI Taxonomy" id="307972"/>
    <lineage>
        <taxon>Eukaryota</taxon>
        <taxon>Metazoa</taxon>
        <taxon>Echinodermata</taxon>
        <taxon>Eleutherozoa</taxon>
        <taxon>Echinozoa</taxon>
        <taxon>Holothuroidea</taxon>
        <taxon>Aspidochirotacea</taxon>
        <taxon>Aspidochirotida</taxon>
        <taxon>Stichopodidae</taxon>
        <taxon>Apostichopus</taxon>
    </lineage>
</organism>
<gene>
    <name evidence="3" type="ORF">BSL78_27742</name>
</gene>
<evidence type="ECO:0000313" key="3">
    <source>
        <dbReference type="EMBL" id="PIK35430.1"/>
    </source>
</evidence>
<feature type="compositionally biased region" description="Basic and acidic residues" evidence="2">
    <location>
        <begin position="76"/>
        <end position="90"/>
    </location>
</feature>
<feature type="non-terminal residue" evidence="3">
    <location>
        <position position="557"/>
    </location>
</feature>
<evidence type="ECO:0000256" key="1">
    <source>
        <dbReference type="SAM" id="Coils"/>
    </source>
</evidence>
<evidence type="ECO:0000313" key="4">
    <source>
        <dbReference type="Proteomes" id="UP000230750"/>
    </source>
</evidence>
<keyword evidence="1" id="KW-0175">Coiled coil</keyword>
<dbReference type="STRING" id="307972.A0A2G8JI51"/>
<accession>A0A2G8JI51</accession>
<dbReference type="PANTHER" id="PTHR46657">
    <property type="entry name" value="CENTROSOMAL PROTEIN OF 128 KDA"/>
    <property type="match status" value="1"/>
</dbReference>
<dbReference type="Proteomes" id="UP000230750">
    <property type="component" value="Unassembled WGS sequence"/>
</dbReference>
<feature type="coiled-coil region" evidence="1">
    <location>
        <begin position="473"/>
        <end position="518"/>
    </location>
</feature>
<dbReference type="GO" id="GO:0000922">
    <property type="term" value="C:spindle pole"/>
    <property type="evidence" value="ECO:0007669"/>
    <property type="project" value="TreeGrafter"/>
</dbReference>
<dbReference type="EMBL" id="MRZV01001904">
    <property type="protein sequence ID" value="PIK35430.1"/>
    <property type="molecule type" value="Genomic_DNA"/>
</dbReference>
<feature type="coiled-coil region" evidence="1">
    <location>
        <begin position="191"/>
        <end position="426"/>
    </location>
</feature>